<dbReference type="InterPro" id="IPR045379">
    <property type="entry name" value="Crinkler_N"/>
</dbReference>
<dbReference type="GO" id="GO:0043657">
    <property type="term" value="C:host cell"/>
    <property type="evidence" value="ECO:0007669"/>
    <property type="project" value="UniProtKB-SubCell"/>
</dbReference>
<comment type="subcellular location">
    <subcellularLocation>
        <location evidence="1">Host cell</location>
    </subcellularLocation>
    <subcellularLocation>
        <location evidence="2">Secreted</location>
    </subcellularLocation>
</comment>
<evidence type="ECO:0000256" key="3">
    <source>
        <dbReference type="ARBA" id="ARBA00022525"/>
    </source>
</evidence>
<dbReference type="Pfam" id="PF20147">
    <property type="entry name" value="Crinkler"/>
    <property type="match status" value="1"/>
</dbReference>
<dbReference type="EMBL" id="NBNE01000502">
    <property type="protein sequence ID" value="OWZ19005.1"/>
    <property type="molecule type" value="Genomic_DNA"/>
</dbReference>
<protein>
    <submittedName>
        <fullName evidence="5">Crinkler (CRN)</fullName>
    </submittedName>
</protein>
<sequence length="79" mass="8731">MIPLNCVIIGVGSPFTVEIDESASFYELKERIKKMNEIRCRNVDAKTLQLFLAKKDKVWLESVDAVALSLGEGGTLQGC</sequence>
<name>A0A225WMZ4_9STRA</name>
<proteinExistence type="predicted"/>
<evidence type="ECO:0000256" key="1">
    <source>
        <dbReference type="ARBA" id="ARBA00004340"/>
    </source>
</evidence>
<comment type="caution">
    <text evidence="5">The sequence shown here is derived from an EMBL/GenBank/DDBJ whole genome shotgun (WGS) entry which is preliminary data.</text>
</comment>
<dbReference type="Proteomes" id="UP000198211">
    <property type="component" value="Unassembled WGS sequence"/>
</dbReference>
<dbReference type="GO" id="GO:0005576">
    <property type="term" value="C:extracellular region"/>
    <property type="evidence" value="ECO:0007669"/>
    <property type="project" value="UniProtKB-SubCell"/>
</dbReference>
<keyword evidence="6" id="KW-1185">Reference proteome</keyword>
<accession>A0A225WMZ4</accession>
<keyword evidence="3" id="KW-0964">Secreted</keyword>
<gene>
    <name evidence="5" type="ORF">PHMEG_0006813</name>
</gene>
<evidence type="ECO:0000256" key="2">
    <source>
        <dbReference type="ARBA" id="ARBA00004613"/>
    </source>
</evidence>
<evidence type="ECO:0000259" key="4">
    <source>
        <dbReference type="Pfam" id="PF20147"/>
    </source>
</evidence>
<feature type="domain" description="Crinkler effector protein N-terminal" evidence="4">
    <location>
        <begin position="3"/>
        <end position="65"/>
    </location>
</feature>
<reference evidence="6" key="1">
    <citation type="submission" date="2017-03" db="EMBL/GenBank/DDBJ databases">
        <title>Phytopthora megakarya and P. palmivora, two closely related causual agents of cacao black pod achieved similar genome size and gene model numbers by different mechanisms.</title>
        <authorList>
            <person name="Ali S."/>
            <person name="Shao J."/>
            <person name="Larry D.J."/>
            <person name="Kronmiller B."/>
            <person name="Shen D."/>
            <person name="Strem M.D."/>
            <person name="Melnick R.L."/>
            <person name="Guiltinan M.J."/>
            <person name="Tyler B.M."/>
            <person name="Meinhardt L.W."/>
            <person name="Bailey B.A."/>
        </authorList>
    </citation>
    <scope>NUCLEOTIDE SEQUENCE [LARGE SCALE GENOMIC DNA]</scope>
    <source>
        <strain evidence="6">zdho120</strain>
    </source>
</reference>
<dbReference type="OrthoDB" id="126569at2759"/>
<dbReference type="AlphaFoldDB" id="A0A225WMZ4"/>
<evidence type="ECO:0000313" key="5">
    <source>
        <dbReference type="EMBL" id="OWZ19005.1"/>
    </source>
</evidence>
<organism evidence="5 6">
    <name type="scientific">Phytophthora megakarya</name>
    <dbReference type="NCBI Taxonomy" id="4795"/>
    <lineage>
        <taxon>Eukaryota</taxon>
        <taxon>Sar</taxon>
        <taxon>Stramenopiles</taxon>
        <taxon>Oomycota</taxon>
        <taxon>Peronosporomycetes</taxon>
        <taxon>Peronosporales</taxon>
        <taxon>Peronosporaceae</taxon>
        <taxon>Phytophthora</taxon>
    </lineage>
</organism>
<evidence type="ECO:0000313" key="6">
    <source>
        <dbReference type="Proteomes" id="UP000198211"/>
    </source>
</evidence>